<dbReference type="Proteomes" id="UP001302696">
    <property type="component" value="Chromosome"/>
</dbReference>
<organism evidence="2 3">
    <name type="scientific">Pediococcus inopinatus</name>
    <dbReference type="NCBI Taxonomy" id="114090"/>
    <lineage>
        <taxon>Bacteria</taxon>
        <taxon>Bacillati</taxon>
        <taxon>Bacillota</taxon>
        <taxon>Bacilli</taxon>
        <taxon>Lactobacillales</taxon>
        <taxon>Lactobacillaceae</taxon>
        <taxon>Pediococcus</taxon>
    </lineage>
</organism>
<proteinExistence type="predicted"/>
<evidence type="ECO:0000313" key="3">
    <source>
        <dbReference type="Proteomes" id="UP001302696"/>
    </source>
</evidence>
<sequence length="49" mass="5492">MGFWVLLAAFIVTIICGYYAYKKRSTNKRLARISAIVALAALIIVIYLV</sequence>
<keyword evidence="1" id="KW-1133">Transmembrane helix</keyword>
<feature type="transmembrane region" description="Helical" evidence="1">
    <location>
        <begin position="30"/>
        <end position="48"/>
    </location>
</feature>
<name>A0ABZ0Q6D5_9LACO</name>
<protein>
    <submittedName>
        <fullName evidence="2">Uncharacterized protein</fullName>
    </submittedName>
</protein>
<accession>A0ABZ0Q6D5</accession>
<dbReference type="RefSeq" id="WP_156406528.1">
    <property type="nucleotide sequence ID" value="NZ_BBIM01000004.1"/>
</dbReference>
<keyword evidence="3" id="KW-1185">Reference proteome</keyword>
<keyword evidence="1" id="KW-0472">Membrane</keyword>
<dbReference type="EMBL" id="CP104778">
    <property type="protein sequence ID" value="WPC21718.1"/>
    <property type="molecule type" value="Genomic_DNA"/>
</dbReference>
<gene>
    <name evidence="2" type="ORF">N6G96_00400</name>
</gene>
<reference evidence="3" key="1">
    <citation type="submission" date="2024-06" db="EMBL/GenBank/DDBJ databases">
        <authorList>
            <person name="Chang H.C."/>
            <person name="Mun S.Y."/>
        </authorList>
    </citation>
    <scope>NUCLEOTIDE SEQUENCE [LARGE SCALE GENOMIC DNA]</scope>
    <source>
        <strain evidence="3">KT1</strain>
    </source>
</reference>
<feature type="transmembrane region" description="Helical" evidence="1">
    <location>
        <begin position="6"/>
        <end position="21"/>
    </location>
</feature>
<evidence type="ECO:0000313" key="2">
    <source>
        <dbReference type="EMBL" id="WPC21718.1"/>
    </source>
</evidence>
<keyword evidence="1" id="KW-0812">Transmembrane</keyword>
<evidence type="ECO:0000256" key="1">
    <source>
        <dbReference type="SAM" id="Phobius"/>
    </source>
</evidence>